<dbReference type="PROSITE" id="PS51257">
    <property type="entry name" value="PROKAR_LIPOPROTEIN"/>
    <property type="match status" value="1"/>
</dbReference>
<dbReference type="AlphaFoldDB" id="A0A1G8A3F8"/>
<dbReference type="Pfam" id="PF12028">
    <property type="entry name" value="DUF3515"/>
    <property type="match status" value="1"/>
</dbReference>
<reference evidence="2" key="1">
    <citation type="submission" date="2016-10" db="EMBL/GenBank/DDBJ databases">
        <authorList>
            <person name="de Groot N.N."/>
        </authorList>
    </citation>
    <scope>NUCLEOTIDE SEQUENCE [LARGE SCALE GENOMIC DNA]</scope>
    <source>
        <strain evidence="2">DSM 23142</strain>
    </source>
</reference>
<evidence type="ECO:0000256" key="1">
    <source>
        <dbReference type="SAM" id="SignalP"/>
    </source>
</evidence>
<evidence type="ECO:0008006" key="4">
    <source>
        <dbReference type="Google" id="ProtNLM"/>
    </source>
</evidence>
<gene>
    <name evidence="2" type="ORF">SAMN04489810_2254</name>
</gene>
<accession>A0A1G8A3F8</accession>
<dbReference type="STRING" id="370764.SAMN04489810_2254"/>
<sequence length="161" mass="16643">MRSRIPVAAAAVIACTLAGFALSGCSSTVSMEAAADADDPLCADVTVRLPGEIDGQIRRWTDAQATGAWGDPAAVLVTCGVSAPGPTEEKCITIGGVDWIVDESAAPRFLVTTYGRTPAVQVFYDNEIVSGNDVLDRLSTSVSQLPVDGQCTSTETLLPAP</sequence>
<name>A0A1G8A3F8_9MICO</name>
<organism evidence="2 3">
    <name type="scientific">Microbacterium pygmaeum</name>
    <dbReference type="NCBI Taxonomy" id="370764"/>
    <lineage>
        <taxon>Bacteria</taxon>
        <taxon>Bacillati</taxon>
        <taxon>Actinomycetota</taxon>
        <taxon>Actinomycetes</taxon>
        <taxon>Micrococcales</taxon>
        <taxon>Microbacteriaceae</taxon>
        <taxon>Microbacterium</taxon>
    </lineage>
</organism>
<keyword evidence="1" id="KW-0732">Signal</keyword>
<dbReference type="RefSeq" id="WP_091489936.1">
    <property type="nucleotide sequence ID" value="NZ_LT629692.1"/>
</dbReference>
<protein>
    <recommendedName>
        <fullName evidence="4">DUF3515 domain-containing protein</fullName>
    </recommendedName>
</protein>
<dbReference type="Proteomes" id="UP000199009">
    <property type="component" value="Chromosome I"/>
</dbReference>
<dbReference type="InterPro" id="IPR021903">
    <property type="entry name" value="DUF3515"/>
</dbReference>
<keyword evidence="3" id="KW-1185">Reference proteome</keyword>
<dbReference type="EMBL" id="LT629692">
    <property type="protein sequence ID" value="SDH15401.1"/>
    <property type="molecule type" value="Genomic_DNA"/>
</dbReference>
<dbReference type="OrthoDB" id="4331648at2"/>
<evidence type="ECO:0000313" key="2">
    <source>
        <dbReference type="EMBL" id="SDH15401.1"/>
    </source>
</evidence>
<feature type="chain" id="PRO_5039047054" description="DUF3515 domain-containing protein" evidence="1">
    <location>
        <begin position="24"/>
        <end position="161"/>
    </location>
</feature>
<feature type="signal peptide" evidence="1">
    <location>
        <begin position="1"/>
        <end position="23"/>
    </location>
</feature>
<proteinExistence type="predicted"/>
<evidence type="ECO:0000313" key="3">
    <source>
        <dbReference type="Proteomes" id="UP000199009"/>
    </source>
</evidence>